<dbReference type="HAMAP" id="MF_00057">
    <property type="entry name" value="KdsB"/>
    <property type="match status" value="1"/>
</dbReference>
<keyword evidence="5" id="KW-0963">Cytoplasm</keyword>
<accession>M1LTW4</accession>
<evidence type="ECO:0000313" key="6">
    <source>
        <dbReference type="EMBL" id="AGF48992.1"/>
    </source>
</evidence>
<comment type="catalytic activity">
    <reaction evidence="5">
        <text>3-deoxy-alpha-D-manno-oct-2-ulosonate + CTP = CMP-3-deoxy-beta-D-manno-octulosonate + diphosphate</text>
        <dbReference type="Rhea" id="RHEA:23448"/>
        <dbReference type="ChEBI" id="CHEBI:33019"/>
        <dbReference type="ChEBI" id="CHEBI:37563"/>
        <dbReference type="ChEBI" id="CHEBI:85986"/>
        <dbReference type="ChEBI" id="CHEBI:85987"/>
        <dbReference type="EC" id="2.7.7.38"/>
    </reaction>
</comment>
<comment type="subcellular location">
    <subcellularLocation>
        <location evidence="5">Cytoplasm</location>
    </subcellularLocation>
    <subcellularLocation>
        <location evidence="1">Membrane</location>
    </subcellularLocation>
</comment>
<proteinExistence type="inferred from homology"/>
<dbReference type="GO" id="GO:0005829">
    <property type="term" value="C:cytosol"/>
    <property type="evidence" value="ECO:0007669"/>
    <property type="project" value="TreeGrafter"/>
</dbReference>
<dbReference type="NCBIfam" id="NF003950">
    <property type="entry name" value="PRK05450.1-3"/>
    <property type="match status" value="1"/>
</dbReference>
<keyword evidence="4 5" id="KW-0448">Lipopolysaccharide biosynthesis</keyword>
<dbReference type="AlphaFoldDB" id="M1LTW4"/>
<name>M1LTW4_9PROT</name>
<evidence type="ECO:0000256" key="4">
    <source>
        <dbReference type="ARBA" id="ARBA00022985"/>
    </source>
</evidence>
<dbReference type="KEGG" id="kga:ST1E_0586"/>
<dbReference type="NCBIfam" id="NF003952">
    <property type="entry name" value="PRK05450.1-5"/>
    <property type="match status" value="1"/>
</dbReference>
<evidence type="ECO:0000313" key="7">
    <source>
        <dbReference type="Proteomes" id="UP000011658"/>
    </source>
</evidence>
<dbReference type="GO" id="GO:0016020">
    <property type="term" value="C:membrane"/>
    <property type="evidence" value="ECO:0007669"/>
    <property type="project" value="UniProtKB-SubCell"/>
</dbReference>
<keyword evidence="2 5" id="KW-0808">Transferase</keyword>
<dbReference type="GO" id="GO:0008690">
    <property type="term" value="F:3-deoxy-manno-octulosonate cytidylyltransferase activity"/>
    <property type="evidence" value="ECO:0007669"/>
    <property type="project" value="UniProtKB-UniRule"/>
</dbReference>
<dbReference type="NCBIfam" id="TIGR00466">
    <property type="entry name" value="kdsB"/>
    <property type="match status" value="1"/>
</dbReference>
<comment type="function">
    <text evidence="5">Activates KDO (a required 8-carbon sugar) for incorporation into bacterial lipopolysaccharide in Gram-negative bacteria.</text>
</comment>
<comment type="pathway">
    <text evidence="5">Nucleotide-sugar biosynthesis; CMP-3-deoxy-D-manno-octulosonate biosynthesis; CMP-3-deoxy-D-manno-octulosonate from 3-deoxy-D-manno-octulosonate and CTP: step 1/1.</text>
</comment>
<dbReference type="HOGENOM" id="CLU_065038_1_0_4"/>
<evidence type="ECO:0000256" key="3">
    <source>
        <dbReference type="ARBA" id="ARBA00022695"/>
    </source>
</evidence>
<reference evidence="6 7" key="1">
    <citation type="journal article" date="2013" name="Genome Biol. Evol.">
        <title>Genome evolution and phylogenomic analysis of candidatus kinetoplastibacterium, the betaproteobacterial endosymbionts of strigomonas and angomonas.</title>
        <authorList>
            <person name="Alves J.M."/>
            <person name="Serrano M.G."/>
            <person name="Maia da Silva F."/>
            <person name="Voegtly L.J."/>
            <person name="Matveyev A.V."/>
            <person name="Teixeira M.M."/>
            <person name="Camargo E.P."/>
            <person name="Buck G.A."/>
        </authorList>
    </citation>
    <scope>NUCLEOTIDE SEQUENCE [LARGE SCALE GENOMIC DNA]</scope>
    <source>
        <strain evidence="6 7">TCC219</strain>
    </source>
</reference>
<protein>
    <recommendedName>
        <fullName evidence="5">3-deoxy-manno-octulosonate cytidylyltransferase</fullName>
        <ecNumber evidence="5">2.7.7.38</ecNumber>
    </recommendedName>
    <alternativeName>
        <fullName evidence="5">CMP-2-keto-3-deoxyoctulosonic acid synthase</fullName>
        <shortName evidence="5">CKS</shortName>
        <shortName evidence="5">CMP-KDO synthase</shortName>
    </alternativeName>
</protein>
<dbReference type="OrthoDB" id="9815559at2"/>
<dbReference type="UniPathway" id="UPA00358">
    <property type="reaction ID" value="UER00476"/>
</dbReference>
<sequence length="267" mass="30413">MVIKESIKNKSIADLNNDFIVIIPARMSSTRLPGKPLKDICGLPMIVRVAQQSSLSKAREIYVATDSQQIYDTVNKYGFKSIITSQNHQSGTDRLSESVKALKLKNKEIIVNVQGDEPLIEPEIINSVAKKLKNSSSANISTCAFKINDEKDMLNKNIVKVVCDLSNNALYFSRSGIPWINRELDNTYGYRHIGIYAYKVSFLKKYPFMKKGKLERLESLEQLRALENGYKVTVDIVNREIYSGVDTLEDLEKVRDIFSRKMQIYCQ</sequence>
<dbReference type="PANTHER" id="PTHR42866:SF2">
    <property type="entry name" value="3-DEOXY-MANNO-OCTULOSONATE CYTIDYLYLTRANSFERASE, MITOCHONDRIAL"/>
    <property type="match status" value="1"/>
</dbReference>
<gene>
    <name evidence="5" type="primary">kdsB</name>
    <name evidence="6" type="ORF">ST1E_0586</name>
</gene>
<evidence type="ECO:0000256" key="1">
    <source>
        <dbReference type="ARBA" id="ARBA00004370"/>
    </source>
</evidence>
<evidence type="ECO:0000256" key="2">
    <source>
        <dbReference type="ARBA" id="ARBA00022679"/>
    </source>
</evidence>
<dbReference type="GO" id="GO:0009103">
    <property type="term" value="P:lipopolysaccharide biosynthetic process"/>
    <property type="evidence" value="ECO:0007669"/>
    <property type="project" value="UniProtKB-UniRule"/>
</dbReference>
<dbReference type="Proteomes" id="UP000011658">
    <property type="component" value="Chromosome"/>
</dbReference>
<dbReference type="GO" id="GO:0033468">
    <property type="term" value="P:CMP-keto-3-deoxy-D-manno-octulosonic acid biosynthetic process"/>
    <property type="evidence" value="ECO:0007669"/>
    <property type="project" value="UniProtKB-UniRule"/>
</dbReference>
<dbReference type="Pfam" id="PF02348">
    <property type="entry name" value="CTP_transf_3"/>
    <property type="match status" value="1"/>
</dbReference>
<dbReference type="EC" id="2.7.7.38" evidence="5"/>
<keyword evidence="7" id="KW-1185">Reference proteome</keyword>
<dbReference type="PANTHER" id="PTHR42866">
    <property type="entry name" value="3-DEOXY-MANNO-OCTULOSONATE CYTIDYLYLTRANSFERASE"/>
    <property type="match status" value="1"/>
</dbReference>
<dbReference type="Gene3D" id="3.90.550.10">
    <property type="entry name" value="Spore Coat Polysaccharide Biosynthesis Protein SpsA, Chain A"/>
    <property type="match status" value="1"/>
</dbReference>
<dbReference type="EMBL" id="CP003806">
    <property type="protein sequence ID" value="AGF48992.1"/>
    <property type="molecule type" value="Genomic_DNA"/>
</dbReference>
<dbReference type="InterPro" id="IPR003329">
    <property type="entry name" value="Cytidylyl_trans"/>
</dbReference>
<organism evidence="6 7">
    <name type="scientific">Candidatus Kinetoplastidibacterium galati TCC219</name>
    <dbReference type="NCBI Taxonomy" id="1208921"/>
    <lineage>
        <taxon>Bacteria</taxon>
        <taxon>Pseudomonadati</taxon>
        <taxon>Pseudomonadota</taxon>
        <taxon>Betaproteobacteria</taxon>
        <taxon>Candidatus Kinetoplastidibacterium</taxon>
    </lineage>
</organism>
<dbReference type="eggNOG" id="COG1212">
    <property type="taxonomic scope" value="Bacteria"/>
</dbReference>
<dbReference type="STRING" id="1208921.ST1E_0586"/>
<dbReference type="PATRIC" id="fig|1208921.3.peg.271"/>
<dbReference type="InterPro" id="IPR004528">
    <property type="entry name" value="KdsB"/>
</dbReference>
<dbReference type="NCBIfam" id="NF009905">
    <property type="entry name" value="PRK13368.1"/>
    <property type="match status" value="1"/>
</dbReference>
<dbReference type="SUPFAM" id="SSF53448">
    <property type="entry name" value="Nucleotide-diphospho-sugar transferases"/>
    <property type="match status" value="1"/>
</dbReference>
<keyword evidence="3 5" id="KW-0548">Nucleotidyltransferase</keyword>
<dbReference type="CDD" id="cd02517">
    <property type="entry name" value="CMP-KDO-Synthetase"/>
    <property type="match status" value="1"/>
</dbReference>
<dbReference type="RefSeq" id="WP_015389477.1">
    <property type="nucleotide sequence ID" value="NC_020284.1"/>
</dbReference>
<comment type="similarity">
    <text evidence="5">Belongs to the KdsB family.</text>
</comment>
<evidence type="ECO:0000256" key="5">
    <source>
        <dbReference type="HAMAP-Rule" id="MF_00057"/>
    </source>
</evidence>
<dbReference type="InterPro" id="IPR029044">
    <property type="entry name" value="Nucleotide-diphossugar_trans"/>
</dbReference>
<dbReference type="FunFam" id="3.90.550.10:FF:000011">
    <property type="entry name" value="3-deoxy-manno-octulosonate cytidylyltransferase"/>
    <property type="match status" value="1"/>
</dbReference>